<dbReference type="RefSeq" id="WP_130475787.1">
    <property type="nucleotide sequence ID" value="NZ_SFCC01000006.1"/>
</dbReference>
<comment type="caution">
    <text evidence="2">The sequence shown here is derived from an EMBL/GenBank/DDBJ whole genome shotgun (WGS) entry which is preliminary data.</text>
</comment>
<dbReference type="Proteomes" id="UP000292003">
    <property type="component" value="Unassembled WGS sequence"/>
</dbReference>
<keyword evidence="1" id="KW-0472">Membrane</keyword>
<evidence type="ECO:0000256" key="1">
    <source>
        <dbReference type="SAM" id="Phobius"/>
    </source>
</evidence>
<evidence type="ECO:0000313" key="3">
    <source>
        <dbReference type="Proteomes" id="UP000292003"/>
    </source>
</evidence>
<sequence>MTAILAGGLAILISSAHLSTSVVLLLLATSPLRVVLLVGCLLLAGLLVSGAILLFLRKATGRVLVIIGNIGTMAGLGVVAILRSVDRSLLGPFTSFSFELVLLAVMIPVDIVLLLVQPTSAWLARSA</sequence>
<dbReference type="EMBL" id="SFCC01000006">
    <property type="protein sequence ID" value="RZQ63534.1"/>
    <property type="molecule type" value="Genomic_DNA"/>
</dbReference>
<feature type="transmembrane region" description="Helical" evidence="1">
    <location>
        <begin position="34"/>
        <end position="56"/>
    </location>
</feature>
<accession>A0A4Q7JBA9</accession>
<keyword evidence="1" id="KW-0812">Transmembrane</keyword>
<feature type="transmembrane region" description="Helical" evidence="1">
    <location>
        <begin position="63"/>
        <end position="84"/>
    </location>
</feature>
<keyword evidence="1" id="KW-1133">Transmembrane helix</keyword>
<keyword evidence="3" id="KW-1185">Reference proteome</keyword>
<dbReference type="AlphaFoldDB" id="A0A4Q7JBA9"/>
<feature type="transmembrane region" description="Helical" evidence="1">
    <location>
        <begin position="96"/>
        <end position="116"/>
    </location>
</feature>
<name>A0A4Q7JBA9_9PSEU</name>
<gene>
    <name evidence="2" type="ORF">EWH70_14005</name>
</gene>
<proteinExistence type="predicted"/>
<protein>
    <submittedName>
        <fullName evidence="2">Uncharacterized protein</fullName>
    </submittedName>
</protein>
<organism evidence="2 3">
    <name type="scientific">Amycolatopsis suaedae</name>
    <dbReference type="NCBI Taxonomy" id="2510978"/>
    <lineage>
        <taxon>Bacteria</taxon>
        <taxon>Bacillati</taxon>
        <taxon>Actinomycetota</taxon>
        <taxon>Actinomycetes</taxon>
        <taxon>Pseudonocardiales</taxon>
        <taxon>Pseudonocardiaceae</taxon>
        <taxon>Amycolatopsis</taxon>
    </lineage>
</organism>
<evidence type="ECO:0000313" key="2">
    <source>
        <dbReference type="EMBL" id="RZQ63534.1"/>
    </source>
</evidence>
<reference evidence="2 3" key="1">
    <citation type="submission" date="2019-02" db="EMBL/GenBank/DDBJ databases">
        <title>Draft genome sequence of Amycolatopsis sp. 8-3EHSu isolated from roots of Suaeda maritima.</title>
        <authorList>
            <person name="Duangmal K."/>
            <person name="Chantavorakit T."/>
        </authorList>
    </citation>
    <scope>NUCLEOTIDE SEQUENCE [LARGE SCALE GENOMIC DNA]</scope>
    <source>
        <strain evidence="2 3">8-3EHSu</strain>
    </source>
</reference>